<dbReference type="SUPFAM" id="SSF52540">
    <property type="entry name" value="P-loop containing nucleoside triphosphate hydrolases"/>
    <property type="match status" value="1"/>
</dbReference>
<dbReference type="GO" id="GO:0008234">
    <property type="term" value="F:cysteine-type peptidase activity"/>
    <property type="evidence" value="ECO:0007669"/>
    <property type="project" value="UniProtKB-KW"/>
</dbReference>
<keyword evidence="4 11" id="KW-0812">Transmembrane</keyword>
<evidence type="ECO:0000256" key="1">
    <source>
        <dbReference type="ARBA" id="ARBA00004651"/>
    </source>
</evidence>
<evidence type="ECO:0000259" key="13">
    <source>
        <dbReference type="PROSITE" id="PS50929"/>
    </source>
</evidence>
<evidence type="ECO:0000256" key="7">
    <source>
        <dbReference type="ARBA" id="ARBA00022807"/>
    </source>
</evidence>
<dbReference type="InterPro" id="IPR005074">
    <property type="entry name" value="Peptidase_C39"/>
</dbReference>
<evidence type="ECO:0000256" key="6">
    <source>
        <dbReference type="ARBA" id="ARBA00022801"/>
    </source>
</evidence>
<dbReference type="GO" id="GO:0005886">
    <property type="term" value="C:plasma membrane"/>
    <property type="evidence" value="ECO:0007669"/>
    <property type="project" value="UniProtKB-SubCell"/>
</dbReference>
<dbReference type="GO" id="GO:0016887">
    <property type="term" value="F:ATP hydrolysis activity"/>
    <property type="evidence" value="ECO:0007669"/>
    <property type="project" value="InterPro"/>
</dbReference>
<dbReference type="PANTHER" id="PTHR43394">
    <property type="entry name" value="ATP-DEPENDENT PERMEASE MDL1, MITOCHONDRIAL"/>
    <property type="match status" value="1"/>
</dbReference>
<dbReference type="SUPFAM" id="SSF90123">
    <property type="entry name" value="ABC transporter transmembrane region"/>
    <property type="match status" value="1"/>
</dbReference>
<dbReference type="RefSeq" id="WP_022750723.1">
    <property type="nucleotide sequence ID" value="NC_022571.1"/>
</dbReference>
<feature type="transmembrane region" description="Helical" evidence="11">
    <location>
        <begin position="162"/>
        <end position="184"/>
    </location>
</feature>
<dbReference type="InterPro" id="IPR036640">
    <property type="entry name" value="ABC1_TM_sf"/>
</dbReference>
<dbReference type="Gene3D" id="3.90.70.10">
    <property type="entry name" value="Cysteine proteinases"/>
    <property type="match status" value="1"/>
</dbReference>
<name>U5MXU5_CLOSA</name>
<dbReference type="PROSITE" id="PS50929">
    <property type="entry name" value="ABC_TM1F"/>
    <property type="match status" value="1"/>
</dbReference>
<evidence type="ECO:0000256" key="9">
    <source>
        <dbReference type="ARBA" id="ARBA00022989"/>
    </source>
</evidence>
<dbReference type="InterPro" id="IPR017871">
    <property type="entry name" value="ABC_transporter-like_CS"/>
</dbReference>
<evidence type="ECO:0000256" key="11">
    <source>
        <dbReference type="SAM" id="Phobius"/>
    </source>
</evidence>
<evidence type="ECO:0000313" key="15">
    <source>
        <dbReference type="EMBL" id="AGX45385.1"/>
    </source>
</evidence>
<evidence type="ECO:0000256" key="3">
    <source>
        <dbReference type="ARBA" id="ARBA00022475"/>
    </source>
</evidence>
<dbReference type="InterPro" id="IPR003439">
    <property type="entry name" value="ABC_transporter-like_ATP-bd"/>
</dbReference>
<dbReference type="InterPro" id="IPR003593">
    <property type="entry name" value="AAA+_ATPase"/>
</dbReference>
<evidence type="ECO:0000259" key="12">
    <source>
        <dbReference type="PROSITE" id="PS50893"/>
    </source>
</evidence>
<evidence type="ECO:0000256" key="5">
    <source>
        <dbReference type="ARBA" id="ARBA00022741"/>
    </source>
</evidence>
<dbReference type="Proteomes" id="UP000017118">
    <property type="component" value="Chromosome"/>
</dbReference>
<dbReference type="GeneID" id="55476709"/>
<dbReference type="CDD" id="cd02425">
    <property type="entry name" value="Peptidase_C39F"/>
    <property type="match status" value="1"/>
</dbReference>
<dbReference type="EMBL" id="CP006721">
    <property type="protein sequence ID" value="AGX45385.1"/>
    <property type="molecule type" value="Genomic_DNA"/>
</dbReference>
<proteinExistence type="predicted"/>
<keyword evidence="2" id="KW-0813">Transport</keyword>
<dbReference type="CDD" id="cd18555">
    <property type="entry name" value="ABC_6TM_T1SS_like"/>
    <property type="match status" value="1"/>
</dbReference>
<dbReference type="AlphaFoldDB" id="U5MXU5"/>
<dbReference type="Gene3D" id="3.40.50.300">
    <property type="entry name" value="P-loop containing nucleotide triphosphate hydrolases"/>
    <property type="match status" value="1"/>
</dbReference>
<dbReference type="InterPro" id="IPR039421">
    <property type="entry name" value="Type_1_exporter"/>
</dbReference>
<dbReference type="InterPro" id="IPR033839">
    <property type="entry name" value="Lacticin_481_peptidase"/>
</dbReference>
<keyword evidence="6" id="KW-0378">Hydrolase</keyword>
<dbReference type="KEGG" id="csb:CLSA_c44480"/>
<dbReference type="OrthoDB" id="9762778at2"/>
<keyword evidence="9 11" id="KW-1133">Transmembrane helix</keyword>
<gene>
    <name evidence="15" type="primary">apxIB</name>
    <name evidence="15" type="ORF">CLSA_c44480</name>
</gene>
<feature type="domain" description="Peptidase C39" evidence="14">
    <location>
        <begin position="14"/>
        <end position="133"/>
    </location>
</feature>
<reference evidence="15 16" key="1">
    <citation type="journal article" date="2013" name="Genome Announc.">
        <title>Complete Genome Sequence of the Solvent Producer Clostridium saccharobutylicum NCP262 (DSM 13864).</title>
        <authorList>
            <person name="Poehlein A."/>
            <person name="Hartwich K."/>
            <person name="Krabben P."/>
            <person name="Ehrenreich A."/>
            <person name="Liebl W."/>
            <person name="Durre P."/>
            <person name="Gottschalk G."/>
            <person name="Daniel R."/>
        </authorList>
    </citation>
    <scope>NUCLEOTIDE SEQUENCE [LARGE SCALE GENOMIC DNA]</scope>
    <source>
        <strain evidence="15">DSM 13864</strain>
    </source>
</reference>
<organism evidence="15 16">
    <name type="scientific">Clostridium saccharobutylicum DSM 13864</name>
    <dbReference type="NCBI Taxonomy" id="1345695"/>
    <lineage>
        <taxon>Bacteria</taxon>
        <taxon>Bacillati</taxon>
        <taxon>Bacillota</taxon>
        <taxon>Clostridia</taxon>
        <taxon>Eubacteriales</taxon>
        <taxon>Clostridiaceae</taxon>
        <taxon>Clostridium</taxon>
    </lineage>
</organism>
<dbReference type="Pfam" id="PF00005">
    <property type="entry name" value="ABC_tran"/>
    <property type="match status" value="1"/>
</dbReference>
<comment type="subcellular location">
    <subcellularLocation>
        <location evidence="1">Cell membrane</location>
        <topology evidence="1">Multi-pass membrane protein</topology>
    </subcellularLocation>
</comment>
<sequence length="724" mass="82626">MKVKTKRKVPYIEPLQQTECGVCCIGMILRYYKSYQTMQELREHLDVGRDGSTLLQLKQLMDKLNFDTKVYKSSAEGLKDIKLPAILFWDNNHFVVLEKISEKYAVILDPGYGRRKISFKELKETYSQYALSGQPNEKFMPKKKGKSIWFDFIPIISSKKSLYIKIAIFSIISYFLTLGMPIFIQNLLDSVMLKKDINYVRDSTIFLGLFCVVYVLFNYIKNTNLIKLKVHIDKNVNSTVFGHLLRVPYKFFDIRNKSDVLFSANSCFVIRETFANQMINGLIDCGAVLFISYYMYKQSVLLALIAFLIFGVNLVLVALTQPMMFEFSKYLLSEQSKVQGVQVESIFSILGIKMSAIEDDIFENWSKKYGSYLSKYNTKERVNNYVNTLISFIQVVSPVIILCVSISIYIKGYVTIGQVMAFYSLSSTFFSLAHSVFNTWTSFVNSSVYLERLGDIINTEKEDDSKSLIKKDITGDLKLENVSFAYSSKSEKVIKNVSLNIERGQKVAIVGKSGSGKSTLAKLLVGLYSPTGGDILFDKIPLNKLDKKYLRRQLGIVPQDVSLFNKSIYENISMGRNDIDMDKIKKACEITQIAEEIESMPMGYHTIISEMGMNLSGGQRQRIVLARAILNEPKILILDEATSSLDYINEKQVSDYFKNIGCTRIVIAHRLSTIIDSDMIIVLDNGEILDYGSHMELLKRKGQYFKLYQANFNNEKEVHESVAV</sequence>
<keyword evidence="7" id="KW-0645">Protease</keyword>
<dbReference type="GO" id="GO:0005524">
    <property type="term" value="F:ATP binding"/>
    <property type="evidence" value="ECO:0007669"/>
    <property type="project" value="UniProtKB-KW"/>
</dbReference>
<evidence type="ECO:0000256" key="4">
    <source>
        <dbReference type="ARBA" id="ARBA00022692"/>
    </source>
</evidence>
<keyword evidence="7" id="KW-0788">Thiol protease</keyword>
<dbReference type="InterPro" id="IPR011527">
    <property type="entry name" value="ABC1_TM_dom"/>
</dbReference>
<evidence type="ECO:0000256" key="10">
    <source>
        <dbReference type="ARBA" id="ARBA00023136"/>
    </source>
</evidence>
<protein>
    <submittedName>
        <fullName evidence="15">Toxin RTX-I translocation ATP-binding protein</fullName>
    </submittedName>
</protein>
<dbReference type="SMART" id="SM00382">
    <property type="entry name" value="AAA"/>
    <property type="match status" value="1"/>
</dbReference>
<keyword evidence="8 15" id="KW-0067">ATP-binding</keyword>
<dbReference type="PROSITE" id="PS00211">
    <property type="entry name" value="ABC_TRANSPORTER_1"/>
    <property type="match status" value="1"/>
</dbReference>
<keyword evidence="10 11" id="KW-0472">Membrane</keyword>
<dbReference type="PROSITE" id="PS50990">
    <property type="entry name" value="PEPTIDASE_C39"/>
    <property type="match status" value="1"/>
</dbReference>
<evidence type="ECO:0000256" key="8">
    <source>
        <dbReference type="ARBA" id="ARBA00022840"/>
    </source>
</evidence>
<dbReference type="GO" id="GO:0015421">
    <property type="term" value="F:ABC-type oligopeptide transporter activity"/>
    <property type="evidence" value="ECO:0007669"/>
    <property type="project" value="TreeGrafter"/>
</dbReference>
<feature type="transmembrane region" description="Helical" evidence="11">
    <location>
        <begin position="385"/>
        <end position="410"/>
    </location>
</feature>
<feature type="domain" description="ABC transmembrane type-1" evidence="13">
    <location>
        <begin position="166"/>
        <end position="445"/>
    </location>
</feature>
<feature type="domain" description="ABC transporter" evidence="12">
    <location>
        <begin position="477"/>
        <end position="710"/>
    </location>
</feature>
<dbReference type="Pfam" id="PF00664">
    <property type="entry name" value="ABC_membrane"/>
    <property type="match status" value="1"/>
</dbReference>
<dbReference type="eggNOG" id="COG2274">
    <property type="taxonomic scope" value="Bacteria"/>
</dbReference>
<keyword evidence="5" id="KW-0547">Nucleotide-binding</keyword>
<evidence type="ECO:0000313" key="16">
    <source>
        <dbReference type="Proteomes" id="UP000017118"/>
    </source>
</evidence>
<dbReference type="PATRIC" id="fig|1345695.10.peg.4031"/>
<dbReference type="GO" id="GO:0006508">
    <property type="term" value="P:proteolysis"/>
    <property type="evidence" value="ECO:0007669"/>
    <property type="project" value="InterPro"/>
</dbReference>
<dbReference type="Gene3D" id="1.20.1560.10">
    <property type="entry name" value="ABC transporter type 1, transmembrane domain"/>
    <property type="match status" value="1"/>
</dbReference>
<dbReference type="PANTHER" id="PTHR43394:SF1">
    <property type="entry name" value="ATP-BINDING CASSETTE SUB-FAMILY B MEMBER 10, MITOCHONDRIAL"/>
    <property type="match status" value="1"/>
</dbReference>
<feature type="transmembrane region" description="Helical" evidence="11">
    <location>
        <begin position="301"/>
        <end position="319"/>
    </location>
</feature>
<evidence type="ECO:0000259" key="14">
    <source>
        <dbReference type="PROSITE" id="PS50990"/>
    </source>
</evidence>
<dbReference type="Pfam" id="PF03412">
    <property type="entry name" value="Peptidase_C39"/>
    <property type="match status" value="1"/>
</dbReference>
<dbReference type="InterPro" id="IPR027417">
    <property type="entry name" value="P-loop_NTPase"/>
</dbReference>
<evidence type="ECO:0000256" key="2">
    <source>
        <dbReference type="ARBA" id="ARBA00022448"/>
    </source>
</evidence>
<accession>U5MXU5</accession>
<keyword evidence="3" id="KW-1003">Cell membrane</keyword>
<feature type="transmembrane region" description="Helical" evidence="11">
    <location>
        <begin position="416"/>
        <end position="437"/>
    </location>
</feature>
<feature type="transmembrane region" description="Helical" evidence="11">
    <location>
        <begin position="204"/>
        <end position="220"/>
    </location>
</feature>
<dbReference type="HOGENOM" id="CLU_000604_84_3_9"/>
<dbReference type="FunFam" id="3.40.50.300:FF:000299">
    <property type="entry name" value="ABC transporter ATP-binding protein/permease"/>
    <property type="match status" value="1"/>
</dbReference>
<dbReference type="PROSITE" id="PS50893">
    <property type="entry name" value="ABC_TRANSPORTER_2"/>
    <property type="match status" value="1"/>
</dbReference>
<keyword evidence="16" id="KW-1185">Reference proteome</keyword>